<evidence type="ECO:0000256" key="6">
    <source>
        <dbReference type="SAM" id="MobiDB-lite"/>
    </source>
</evidence>
<dbReference type="GO" id="GO:0003735">
    <property type="term" value="F:structural constituent of ribosome"/>
    <property type="evidence" value="ECO:0007669"/>
    <property type="project" value="InterPro"/>
</dbReference>
<dbReference type="PANTHER" id="PTHR12934">
    <property type="entry name" value="50S RIBOSOMAL PROTEIN L15"/>
    <property type="match status" value="1"/>
</dbReference>
<dbReference type="InterPro" id="IPR021131">
    <property type="entry name" value="Ribosomal_uL15/eL18"/>
</dbReference>
<keyword evidence="3 4" id="KW-0687">Ribonucleoprotein</keyword>
<evidence type="ECO:0000256" key="4">
    <source>
        <dbReference type="HAMAP-Rule" id="MF_01341"/>
    </source>
</evidence>
<dbReference type="PROSITE" id="PS00475">
    <property type="entry name" value="RIBOSOMAL_L15"/>
    <property type="match status" value="1"/>
</dbReference>
<feature type="compositionally biased region" description="Basic residues" evidence="6">
    <location>
        <begin position="1"/>
        <end position="10"/>
    </location>
</feature>
<dbReference type="AlphaFoldDB" id="A0A1G2IFU4"/>
<evidence type="ECO:0000313" key="8">
    <source>
        <dbReference type="EMBL" id="OGZ73584.1"/>
    </source>
</evidence>
<evidence type="ECO:0000313" key="9">
    <source>
        <dbReference type="Proteomes" id="UP000176774"/>
    </source>
</evidence>
<feature type="domain" description="Large ribosomal subunit protein uL15/eL18" evidence="7">
    <location>
        <begin position="71"/>
        <end position="143"/>
    </location>
</feature>
<evidence type="ECO:0000259" key="7">
    <source>
        <dbReference type="Pfam" id="PF00828"/>
    </source>
</evidence>
<dbReference type="Pfam" id="PF00828">
    <property type="entry name" value="Ribosomal_L27A"/>
    <property type="match status" value="1"/>
</dbReference>
<dbReference type="InterPro" id="IPR001196">
    <property type="entry name" value="Ribosomal_uL15_CS"/>
</dbReference>
<accession>A0A1G2IFU4</accession>
<organism evidence="8 9">
    <name type="scientific">Candidatus Staskawiczbacteria bacterium RIFCSPLOWO2_01_FULL_38_12b</name>
    <dbReference type="NCBI Taxonomy" id="1802214"/>
    <lineage>
        <taxon>Bacteria</taxon>
        <taxon>Candidatus Staskawicziibacteriota</taxon>
    </lineage>
</organism>
<reference evidence="8 9" key="1">
    <citation type="journal article" date="2016" name="Nat. Commun.">
        <title>Thousands of microbial genomes shed light on interconnected biogeochemical processes in an aquifer system.</title>
        <authorList>
            <person name="Anantharaman K."/>
            <person name="Brown C.T."/>
            <person name="Hug L.A."/>
            <person name="Sharon I."/>
            <person name="Castelle C.J."/>
            <person name="Probst A.J."/>
            <person name="Thomas B.C."/>
            <person name="Singh A."/>
            <person name="Wilkins M.J."/>
            <person name="Karaoz U."/>
            <person name="Brodie E.L."/>
            <person name="Williams K.H."/>
            <person name="Hubbard S.S."/>
            <person name="Banfield J.F."/>
        </authorList>
    </citation>
    <scope>NUCLEOTIDE SEQUENCE [LARGE SCALE GENOMIC DNA]</scope>
</reference>
<name>A0A1G2IFU4_9BACT</name>
<dbReference type="InterPro" id="IPR005749">
    <property type="entry name" value="Ribosomal_uL15_bac-type"/>
</dbReference>
<sequence length="143" mass="15515">MQVHQLKPKHTSADRKIVGRGGKKGTYSGRGIKGQSSRSGRKMVPVIRELIKRYPKLKGYRSFVLQDNLVVVNLDVLQKHCKDGDSVNPGYLVAKGIIRTVKGKVPNVKILGDGAITKKIILENCNISKAAKAAVEKAGGKVT</sequence>
<keyword evidence="2 4" id="KW-0689">Ribosomal protein</keyword>
<dbReference type="PANTHER" id="PTHR12934:SF11">
    <property type="entry name" value="LARGE RIBOSOMAL SUBUNIT PROTEIN UL15M"/>
    <property type="match status" value="1"/>
</dbReference>
<protein>
    <recommendedName>
        <fullName evidence="4">Large ribosomal subunit protein uL15</fullName>
    </recommendedName>
</protein>
<dbReference type="STRING" id="1802214.A2908_00595"/>
<evidence type="ECO:0000256" key="2">
    <source>
        <dbReference type="ARBA" id="ARBA00022980"/>
    </source>
</evidence>
<dbReference type="GO" id="GO:0019843">
    <property type="term" value="F:rRNA binding"/>
    <property type="evidence" value="ECO:0007669"/>
    <property type="project" value="UniProtKB-UniRule"/>
</dbReference>
<evidence type="ECO:0000256" key="1">
    <source>
        <dbReference type="ARBA" id="ARBA00007320"/>
    </source>
</evidence>
<feature type="region of interest" description="Disordered" evidence="6">
    <location>
        <begin position="1"/>
        <end position="40"/>
    </location>
</feature>
<dbReference type="EMBL" id="MHPA01000010">
    <property type="protein sequence ID" value="OGZ73584.1"/>
    <property type="molecule type" value="Genomic_DNA"/>
</dbReference>
<comment type="caution">
    <text evidence="8">The sequence shown here is derived from an EMBL/GenBank/DDBJ whole genome shotgun (WGS) entry which is preliminary data.</text>
</comment>
<dbReference type="NCBIfam" id="TIGR01071">
    <property type="entry name" value="rplO_bact"/>
    <property type="match status" value="1"/>
</dbReference>
<dbReference type="Gene3D" id="3.100.10.10">
    <property type="match status" value="1"/>
</dbReference>
<dbReference type="HAMAP" id="MF_01341">
    <property type="entry name" value="Ribosomal_uL15"/>
    <property type="match status" value="1"/>
</dbReference>
<proteinExistence type="inferred from homology"/>
<comment type="subunit">
    <text evidence="4">Part of the 50S ribosomal subunit.</text>
</comment>
<dbReference type="GO" id="GO:0022625">
    <property type="term" value="C:cytosolic large ribosomal subunit"/>
    <property type="evidence" value="ECO:0007669"/>
    <property type="project" value="TreeGrafter"/>
</dbReference>
<evidence type="ECO:0000256" key="5">
    <source>
        <dbReference type="RuleBase" id="RU003888"/>
    </source>
</evidence>
<comment type="function">
    <text evidence="4">Binds to the 23S rRNA.</text>
</comment>
<keyword evidence="4" id="KW-0699">rRNA-binding</keyword>
<keyword evidence="4" id="KW-0694">RNA-binding</keyword>
<evidence type="ECO:0000256" key="3">
    <source>
        <dbReference type="ARBA" id="ARBA00023274"/>
    </source>
</evidence>
<dbReference type="InterPro" id="IPR030878">
    <property type="entry name" value="Ribosomal_uL15"/>
</dbReference>
<dbReference type="Proteomes" id="UP000176774">
    <property type="component" value="Unassembled WGS sequence"/>
</dbReference>
<gene>
    <name evidence="4" type="primary">rplO</name>
    <name evidence="8" type="ORF">A2908_00595</name>
</gene>
<comment type="similarity">
    <text evidence="1 4 5">Belongs to the universal ribosomal protein uL15 family.</text>
</comment>
<dbReference type="SUPFAM" id="SSF52080">
    <property type="entry name" value="Ribosomal proteins L15p and L18e"/>
    <property type="match status" value="1"/>
</dbReference>
<dbReference type="InterPro" id="IPR036227">
    <property type="entry name" value="Ribosomal_uL15/eL18_sf"/>
</dbReference>
<dbReference type="GO" id="GO:0006412">
    <property type="term" value="P:translation"/>
    <property type="evidence" value="ECO:0007669"/>
    <property type="project" value="UniProtKB-UniRule"/>
</dbReference>